<name>A0A1G2K940_9BACT</name>
<accession>A0A1G2K940</accession>
<proteinExistence type="predicted"/>
<evidence type="ECO:0000313" key="2">
    <source>
        <dbReference type="Proteomes" id="UP000177152"/>
    </source>
</evidence>
<evidence type="ECO:0000313" key="1">
    <source>
        <dbReference type="EMBL" id="OGZ95936.1"/>
    </source>
</evidence>
<reference evidence="1 2" key="1">
    <citation type="journal article" date="2016" name="Nat. Commun.">
        <title>Thousands of microbial genomes shed light on interconnected biogeochemical processes in an aquifer system.</title>
        <authorList>
            <person name="Anantharaman K."/>
            <person name="Brown C.T."/>
            <person name="Hug L.A."/>
            <person name="Sharon I."/>
            <person name="Castelle C.J."/>
            <person name="Probst A.J."/>
            <person name="Thomas B.C."/>
            <person name="Singh A."/>
            <person name="Wilkins M.J."/>
            <person name="Karaoz U."/>
            <person name="Brodie E.L."/>
            <person name="Williams K.H."/>
            <person name="Hubbard S.S."/>
            <person name="Banfield J.F."/>
        </authorList>
    </citation>
    <scope>NUCLEOTIDE SEQUENCE [LARGE SCALE GENOMIC DNA]</scope>
</reference>
<sequence length="66" mass="7552">MTDKSFARLLDVARQMVLAEEFVNQIDTFPGTPGDLLRGDHEYVKSEILSIVADEIHRRQEHAEGR</sequence>
<dbReference type="AlphaFoldDB" id="A0A1G2K940"/>
<organism evidence="1 2">
    <name type="scientific">Candidatus Sungbacteria bacterium RIFCSPHIGHO2_01_FULL_47_32</name>
    <dbReference type="NCBI Taxonomy" id="1802264"/>
    <lineage>
        <taxon>Bacteria</taxon>
        <taxon>Candidatus Sungiibacteriota</taxon>
    </lineage>
</organism>
<gene>
    <name evidence="1" type="ORF">A2633_02525</name>
</gene>
<comment type="caution">
    <text evidence="1">The sequence shown here is derived from an EMBL/GenBank/DDBJ whole genome shotgun (WGS) entry which is preliminary data.</text>
</comment>
<dbReference type="EMBL" id="MHQC01000002">
    <property type="protein sequence ID" value="OGZ95936.1"/>
    <property type="molecule type" value="Genomic_DNA"/>
</dbReference>
<protein>
    <submittedName>
        <fullName evidence="1">Uncharacterized protein</fullName>
    </submittedName>
</protein>
<dbReference type="Proteomes" id="UP000177152">
    <property type="component" value="Unassembled WGS sequence"/>
</dbReference>